<evidence type="ECO:0000313" key="11">
    <source>
        <dbReference type="Proteomes" id="UP000198584"/>
    </source>
</evidence>
<dbReference type="PANTHER" id="PTHR45753">
    <property type="entry name" value="ORNITHINE CARBAMOYLTRANSFERASE, MITOCHONDRIAL"/>
    <property type="match status" value="1"/>
</dbReference>
<feature type="binding site" evidence="7">
    <location>
        <position position="127"/>
    </location>
    <ligand>
        <name>carbamoyl phosphate</name>
        <dbReference type="ChEBI" id="CHEBI:58228"/>
    </ligand>
</feature>
<comment type="catalytic activity">
    <reaction evidence="6 7">
        <text>carbamoyl phosphate + L-aspartate = N-carbamoyl-L-aspartate + phosphate + H(+)</text>
        <dbReference type="Rhea" id="RHEA:20013"/>
        <dbReference type="ChEBI" id="CHEBI:15378"/>
        <dbReference type="ChEBI" id="CHEBI:29991"/>
        <dbReference type="ChEBI" id="CHEBI:32814"/>
        <dbReference type="ChEBI" id="CHEBI:43474"/>
        <dbReference type="ChEBI" id="CHEBI:58228"/>
        <dbReference type="EC" id="2.1.3.2"/>
    </reaction>
</comment>
<feature type="binding site" evidence="7">
    <location>
        <position position="250"/>
    </location>
    <ligand>
        <name>carbamoyl phosphate</name>
        <dbReference type="ChEBI" id="CHEBI:58228"/>
    </ligand>
</feature>
<feature type="binding site" evidence="7">
    <location>
        <position position="210"/>
    </location>
    <ligand>
        <name>L-aspartate</name>
        <dbReference type="ChEBI" id="CHEBI:29991"/>
    </ligand>
</feature>
<feature type="binding site" evidence="7">
    <location>
        <position position="130"/>
    </location>
    <ligand>
        <name>carbamoyl phosphate</name>
        <dbReference type="ChEBI" id="CHEBI:58228"/>
    </ligand>
</feature>
<dbReference type="PROSITE" id="PS00097">
    <property type="entry name" value="CARBAMOYLTRANSFERASE"/>
    <property type="match status" value="1"/>
</dbReference>
<dbReference type="RefSeq" id="WP_093046642.1">
    <property type="nucleotide sequence ID" value="NZ_FNQR01000023.1"/>
</dbReference>
<name>A0A1H4H6W4_9BACI</name>
<dbReference type="PANTHER" id="PTHR45753:SF6">
    <property type="entry name" value="ASPARTATE CARBAMOYLTRANSFERASE"/>
    <property type="match status" value="1"/>
</dbReference>
<protein>
    <recommendedName>
        <fullName evidence="7">Aspartate carbamoyltransferase</fullName>
        <ecNumber evidence="7">2.1.3.2</ecNumber>
    </recommendedName>
    <alternativeName>
        <fullName evidence="7">Aspartate transcarbamylase</fullName>
        <shortName evidence="7">ATCase</shortName>
    </alternativeName>
</protein>
<dbReference type="NCBIfam" id="NF002032">
    <property type="entry name" value="PRK00856.1"/>
    <property type="match status" value="1"/>
</dbReference>
<keyword evidence="4 7" id="KW-0665">Pyrimidine biosynthesis</keyword>
<evidence type="ECO:0000256" key="4">
    <source>
        <dbReference type="ARBA" id="ARBA00022975"/>
    </source>
</evidence>
<dbReference type="UniPathway" id="UPA00070">
    <property type="reaction ID" value="UER00116"/>
</dbReference>
<accession>A0A1H4H6W4</accession>
<dbReference type="GO" id="GO:0044205">
    <property type="term" value="P:'de novo' UMP biosynthetic process"/>
    <property type="evidence" value="ECO:0007669"/>
    <property type="project" value="UniProtKB-UniRule"/>
</dbReference>
<dbReference type="Pfam" id="PF02729">
    <property type="entry name" value="OTCace_N"/>
    <property type="match status" value="1"/>
</dbReference>
<feature type="binding site" evidence="7">
    <location>
        <position position="99"/>
    </location>
    <ligand>
        <name>carbamoyl phosphate</name>
        <dbReference type="ChEBI" id="CHEBI:58228"/>
    </ligand>
</feature>
<dbReference type="STRING" id="571932.SAMN05421743_12362"/>
<dbReference type="HAMAP" id="MF_00001">
    <property type="entry name" value="Asp_carb_tr"/>
    <property type="match status" value="1"/>
</dbReference>
<dbReference type="EC" id="2.1.3.2" evidence="7"/>
<keyword evidence="3 7" id="KW-0808">Transferase</keyword>
<dbReference type="GO" id="GO:0016597">
    <property type="term" value="F:amino acid binding"/>
    <property type="evidence" value="ECO:0007669"/>
    <property type="project" value="InterPro"/>
</dbReference>
<dbReference type="SUPFAM" id="SSF53671">
    <property type="entry name" value="Aspartate/ornithine carbamoyltransferase"/>
    <property type="match status" value="1"/>
</dbReference>
<dbReference type="AlphaFoldDB" id="A0A1H4H6W4"/>
<proteinExistence type="inferred from homology"/>
<keyword evidence="11" id="KW-1185">Reference proteome</keyword>
<evidence type="ECO:0000256" key="1">
    <source>
        <dbReference type="ARBA" id="ARBA00004852"/>
    </source>
</evidence>
<dbReference type="InterPro" id="IPR006130">
    <property type="entry name" value="Asp/Orn_carbamoylTrfase"/>
</dbReference>
<dbReference type="Pfam" id="PF00185">
    <property type="entry name" value="OTCace"/>
    <property type="match status" value="1"/>
</dbReference>
<dbReference type="InterPro" id="IPR036901">
    <property type="entry name" value="Asp/Orn_carbamoylTrfase_sf"/>
</dbReference>
<evidence type="ECO:0000256" key="7">
    <source>
        <dbReference type="HAMAP-Rule" id="MF_00001"/>
    </source>
</evidence>
<comment type="similarity">
    <text evidence="2 7">Belongs to the aspartate/ornithine carbamoyltransferase superfamily. ATCase family.</text>
</comment>
<comment type="pathway">
    <text evidence="1 7">Pyrimidine metabolism; UMP biosynthesis via de novo pathway; (S)-dihydroorotate from bicarbonate: step 2/3.</text>
</comment>
<dbReference type="EMBL" id="FNQR01000023">
    <property type="protein sequence ID" value="SEB17524.1"/>
    <property type="molecule type" value="Genomic_DNA"/>
</dbReference>
<evidence type="ECO:0000259" key="8">
    <source>
        <dbReference type="Pfam" id="PF00185"/>
    </source>
</evidence>
<dbReference type="InterPro" id="IPR002082">
    <property type="entry name" value="Asp_carbamoyltransf"/>
</dbReference>
<feature type="binding site" evidence="7">
    <location>
        <position position="77"/>
    </location>
    <ligand>
        <name>L-aspartate</name>
        <dbReference type="ChEBI" id="CHEBI:29991"/>
    </ligand>
</feature>
<gene>
    <name evidence="7" type="primary">pyrB</name>
    <name evidence="10" type="ORF">SAMN05421743_12362</name>
</gene>
<dbReference type="GO" id="GO:0006520">
    <property type="term" value="P:amino acid metabolic process"/>
    <property type="evidence" value="ECO:0007669"/>
    <property type="project" value="InterPro"/>
</dbReference>
<dbReference type="GO" id="GO:0006207">
    <property type="term" value="P:'de novo' pyrimidine nucleobase biosynthetic process"/>
    <property type="evidence" value="ECO:0007669"/>
    <property type="project" value="InterPro"/>
</dbReference>
<comment type="function">
    <text evidence="5 7">Catalyzes the condensation of carbamoyl phosphate and aspartate to form carbamoyl aspartate and inorganic phosphate, the committed step in the de novo pyrimidine nucleotide biosynthesis pathway.</text>
</comment>
<organism evidence="10 11">
    <name type="scientific">Thalassobacillus cyri</name>
    <dbReference type="NCBI Taxonomy" id="571932"/>
    <lineage>
        <taxon>Bacteria</taxon>
        <taxon>Bacillati</taxon>
        <taxon>Bacillota</taxon>
        <taxon>Bacilli</taxon>
        <taxon>Bacillales</taxon>
        <taxon>Bacillaceae</taxon>
        <taxon>Thalassobacillus</taxon>
    </lineage>
</organism>
<dbReference type="InterPro" id="IPR006132">
    <property type="entry name" value="Asp/Orn_carbamoyltranf_P-bd"/>
</dbReference>
<dbReference type="PRINTS" id="PR00101">
    <property type="entry name" value="ATCASE"/>
</dbReference>
<reference evidence="10 11" key="1">
    <citation type="submission" date="2016-10" db="EMBL/GenBank/DDBJ databases">
        <authorList>
            <person name="de Groot N.N."/>
        </authorList>
    </citation>
    <scope>NUCLEOTIDE SEQUENCE [LARGE SCALE GENOMIC DNA]</scope>
    <source>
        <strain evidence="10 11">CCM7597</strain>
    </source>
</reference>
<dbReference type="PRINTS" id="PR00100">
    <property type="entry name" value="AOTCASE"/>
</dbReference>
<evidence type="ECO:0000256" key="6">
    <source>
        <dbReference type="ARBA" id="ARBA00048859"/>
    </source>
</evidence>
<feature type="binding site" evidence="7">
    <location>
        <position position="49"/>
    </location>
    <ligand>
        <name>carbamoyl phosphate</name>
        <dbReference type="ChEBI" id="CHEBI:58228"/>
    </ligand>
</feature>
<dbReference type="Gene3D" id="3.40.50.1370">
    <property type="entry name" value="Aspartate/ornithine carbamoyltransferase"/>
    <property type="match status" value="2"/>
</dbReference>
<dbReference type="NCBIfam" id="TIGR00670">
    <property type="entry name" value="asp_carb_tr"/>
    <property type="match status" value="1"/>
</dbReference>
<feature type="binding site" evidence="7">
    <location>
        <position position="249"/>
    </location>
    <ligand>
        <name>carbamoyl phosphate</name>
        <dbReference type="ChEBI" id="CHEBI:58228"/>
    </ligand>
</feature>
<evidence type="ECO:0000256" key="5">
    <source>
        <dbReference type="ARBA" id="ARBA00043884"/>
    </source>
</evidence>
<dbReference type="InterPro" id="IPR006131">
    <property type="entry name" value="Asp_carbamoyltransf_Asp/Orn-bd"/>
</dbReference>
<evidence type="ECO:0000256" key="3">
    <source>
        <dbReference type="ARBA" id="ARBA00022679"/>
    </source>
</evidence>
<dbReference type="Proteomes" id="UP000198584">
    <property type="component" value="Unassembled WGS sequence"/>
</dbReference>
<comment type="subunit">
    <text evidence="7">Heterododecamer (2C3:3R2) of six catalytic PyrB chains organized as two trimers (C3), and six regulatory PyrI chains organized as three dimers (R2).</text>
</comment>
<dbReference type="GO" id="GO:0004070">
    <property type="term" value="F:aspartate carbamoyltransferase activity"/>
    <property type="evidence" value="ECO:0007669"/>
    <property type="project" value="UniProtKB-UniRule"/>
</dbReference>
<evidence type="ECO:0000259" key="9">
    <source>
        <dbReference type="Pfam" id="PF02729"/>
    </source>
</evidence>
<evidence type="ECO:0000313" key="10">
    <source>
        <dbReference type="EMBL" id="SEB17524.1"/>
    </source>
</evidence>
<dbReference type="OrthoDB" id="9774690at2"/>
<feature type="domain" description="Aspartate/ornithine carbamoyltransferase Asp/Orn-binding" evidence="8">
    <location>
        <begin position="146"/>
        <end position="286"/>
    </location>
</feature>
<feature type="binding site" evidence="7">
    <location>
        <position position="50"/>
    </location>
    <ligand>
        <name>carbamoyl phosphate</name>
        <dbReference type="ChEBI" id="CHEBI:58228"/>
    </ligand>
</feature>
<feature type="binding site" evidence="7">
    <location>
        <position position="160"/>
    </location>
    <ligand>
        <name>L-aspartate</name>
        <dbReference type="ChEBI" id="CHEBI:29991"/>
    </ligand>
</feature>
<evidence type="ECO:0000256" key="2">
    <source>
        <dbReference type="ARBA" id="ARBA00008896"/>
    </source>
</evidence>
<feature type="domain" description="Aspartate/ornithine carbamoyltransferase carbamoyl-P binding" evidence="9">
    <location>
        <begin position="2"/>
        <end position="140"/>
    </location>
</feature>
<sequence>MKHLLSMEDLTSEDIFRLINQAEAIERGDVPAFLKQLFAANIFLEPSTRTKNSFIVAERRLGLEVLDVSGENSSLTKGESLYDTVKTLYSISANLCIVRHSQNGILREIADQVDVPIINAGDGTGQHPTQCLLDLYTIYQEFHTFQGLKVAIIGDIKHSRVARSNSEALRKLGAEVYYVSRPEWQDEGISENYVSIDEAVRLADVVMLLRIQRERHETAADENNYLYTYGLTKDREAIMNKNSIIMHPGPFNRGVEIDSEVVDSSKSRIFKQMTNGVTMRMAIITALLKEEL</sequence>
<dbReference type="GO" id="GO:0005829">
    <property type="term" value="C:cytosol"/>
    <property type="evidence" value="ECO:0007669"/>
    <property type="project" value="TreeGrafter"/>
</dbReference>